<evidence type="ECO:0000256" key="8">
    <source>
        <dbReference type="SAM" id="SignalP"/>
    </source>
</evidence>
<evidence type="ECO:0000256" key="7">
    <source>
        <dbReference type="SAM" id="MobiDB-lite"/>
    </source>
</evidence>
<reference evidence="10 11" key="1">
    <citation type="submission" date="2007-11" db="EMBL/GenBank/DDBJ databases">
        <authorList>
            <person name="Wagner-Dobler I."/>
            <person name="Ferriera S."/>
            <person name="Johnson J."/>
            <person name="Kravitz S."/>
            <person name="Beeson K."/>
            <person name="Sutton G."/>
            <person name="Rogers Y.-H."/>
            <person name="Friedman R."/>
            <person name="Frazier M."/>
            <person name="Venter J.C."/>
        </authorList>
    </citation>
    <scope>NUCLEOTIDE SEQUENCE [LARGE SCALE GENOMIC DNA]</scope>
    <source>
        <strain evidence="10 11">HEL-45</strain>
    </source>
</reference>
<dbReference type="InterPro" id="IPR002327">
    <property type="entry name" value="Cyt_c_1A/1B"/>
</dbReference>
<organism evidence="10 11">
    <name type="scientific">Sulfitobacter indolifex HEL-45</name>
    <dbReference type="NCBI Taxonomy" id="391624"/>
    <lineage>
        <taxon>Bacteria</taxon>
        <taxon>Pseudomonadati</taxon>
        <taxon>Pseudomonadota</taxon>
        <taxon>Alphaproteobacteria</taxon>
        <taxon>Rhodobacterales</taxon>
        <taxon>Roseobacteraceae</taxon>
        <taxon>Sulfitobacter</taxon>
    </lineage>
</organism>
<dbReference type="PANTHER" id="PTHR11961">
    <property type="entry name" value="CYTOCHROME C"/>
    <property type="match status" value="1"/>
</dbReference>
<dbReference type="EMBL" id="ABID01000004">
    <property type="protein sequence ID" value="EDQ04239.1"/>
    <property type="molecule type" value="Genomic_DNA"/>
</dbReference>
<protein>
    <submittedName>
        <fullName evidence="10">Diheme cytochrome c SoxD</fullName>
    </submittedName>
</protein>
<feature type="domain" description="Cytochrome c" evidence="9">
    <location>
        <begin position="262"/>
        <end position="365"/>
    </location>
</feature>
<dbReference type="Gene3D" id="1.10.760.10">
    <property type="entry name" value="Cytochrome c-like domain"/>
    <property type="match status" value="2"/>
</dbReference>
<evidence type="ECO:0000256" key="6">
    <source>
        <dbReference type="PROSITE-ProRule" id="PRU00433"/>
    </source>
</evidence>
<keyword evidence="2 6" id="KW-0349">Heme</keyword>
<dbReference type="Proteomes" id="UP000003257">
    <property type="component" value="Unassembled WGS sequence"/>
</dbReference>
<name>A0ABP2D7M5_9RHOB</name>
<dbReference type="SUPFAM" id="SSF46626">
    <property type="entry name" value="Cytochrome c"/>
    <property type="match status" value="2"/>
</dbReference>
<evidence type="ECO:0000256" key="4">
    <source>
        <dbReference type="ARBA" id="ARBA00022982"/>
    </source>
</evidence>
<keyword evidence="8" id="KW-0732">Signal</keyword>
<keyword evidence="11" id="KW-1185">Reference proteome</keyword>
<keyword evidence="4" id="KW-0249">Electron transport</keyword>
<dbReference type="Pfam" id="PF00034">
    <property type="entry name" value="Cytochrom_C"/>
    <property type="match status" value="2"/>
</dbReference>
<dbReference type="RefSeq" id="WP_007120003.1">
    <property type="nucleotide sequence ID" value="NZ_ABID01000004.1"/>
</dbReference>
<gene>
    <name evidence="10" type="ORF">OIHEL45_14959</name>
</gene>
<evidence type="ECO:0000256" key="1">
    <source>
        <dbReference type="ARBA" id="ARBA00022448"/>
    </source>
</evidence>
<keyword evidence="3 6" id="KW-0479">Metal-binding</keyword>
<feature type="region of interest" description="Disordered" evidence="7">
    <location>
        <begin position="209"/>
        <end position="253"/>
    </location>
</feature>
<dbReference type="InterPro" id="IPR036909">
    <property type="entry name" value="Cyt_c-like_dom_sf"/>
</dbReference>
<feature type="domain" description="Cytochrome c" evidence="9">
    <location>
        <begin position="53"/>
        <end position="141"/>
    </location>
</feature>
<evidence type="ECO:0000313" key="10">
    <source>
        <dbReference type="EMBL" id="EDQ04239.1"/>
    </source>
</evidence>
<comment type="caution">
    <text evidence="10">The sequence shown here is derived from an EMBL/GenBank/DDBJ whole genome shotgun (WGS) entry which is preliminary data.</text>
</comment>
<keyword evidence="1" id="KW-0813">Transport</keyword>
<feature type="compositionally biased region" description="Low complexity" evidence="7">
    <location>
        <begin position="220"/>
        <end position="253"/>
    </location>
</feature>
<evidence type="ECO:0000256" key="2">
    <source>
        <dbReference type="ARBA" id="ARBA00022617"/>
    </source>
</evidence>
<evidence type="ECO:0000256" key="3">
    <source>
        <dbReference type="ARBA" id="ARBA00022723"/>
    </source>
</evidence>
<feature type="chain" id="PRO_5045985238" evidence="8">
    <location>
        <begin position="20"/>
        <end position="366"/>
    </location>
</feature>
<feature type="compositionally biased region" description="Basic and acidic residues" evidence="7">
    <location>
        <begin position="209"/>
        <end position="219"/>
    </location>
</feature>
<proteinExistence type="predicted"/>
<feature type="signal peptide" evidence="8">
    <location>
        <begin position="1"/>
        <end position="19"/>
    </location>
</feature>
<sequence length="366" mass="38931">MSRFLKLALLASTMASPLAAEPLGLGRTATPEEVSVWDIDVRPDGLGLPEGSGDVMTGDGIYTEKCSACHGVFGEGTGRWPVLAGGQGSLSNARPVKTIGSYWPYLSTVYDYINRAMPFGDAQSLTDDEVYAITAYLLYLNNEVDEDFVLSSDNFNEARLPNEDGFKPDDREEVEFAAFKEEPCMTDCKPSVEITMRAAVLDVTPEETAAKEAAAKAEAETAAPATEEAASETTTPEEAPAPEAAPEAAPVEVAEAPAADPALIKAGEKAFRKCKSCHQIGAKAKNRVGPVLNGIVDGPAGAVEGFRYSKAMEAAAEDGLVWSHDALTSFLGDPKGYMKGTKMSFPGVRKEEDIEALIAYLRDASE</sequence>
<evidence type="ECO:0000313" key="11">
    <source>
        <dbReference type="Proteomes" id="UP000003257"/>
    </source>
</evidence>
<accession>A0ABP2D7M5</accession>
<dbReference type="PROSITE" id="PS51007">
    <property type="entry name" value="CYTC"/>
    <property type="match status" value="2"/>
</dbReference>
<dbReference type="PRINTS" id="PR00604">
    <property type="entry name" value="CYTCHRMECIAB"/>
</dbReference>
<evidence type="ECO:0000259" key="9">
    <source>
        <dbReference type="PROSITE" id="PS51007"/>
    </source>
</evidence>
<evidence type="ECO:0000256" key="5">
    <source>
        <dbReference type="ARBA" id="ARBA00023004"/>
    </source>
</evidence>
<keyword evidence="5 6" id="KW-0408">Iron</keyword>
<dbReference type="InterPro" id="IPR009056">
    <property type="entry name" value="Cyt_c-like_dom"/>
</dbReference>